<dbReference type="Gene3D" id="2.60.40.10">
    <property type="entry name" value="Immunoglobulins"/>
    <property type="match status" value="1"/>
</dbReference>
<dbReference type="InterPro" id="IPR000601">
    <property type="entry name" value="PKD_dom"/>
</dbReference>
<dbReference type="EMBL" id="JAAGVY010000148">
    <property type="protein sequence ID" value="NEN25938.1"/>
    <property type="molecule type" value="Genomic_DNA"/>
</dbReference>
<dbReference type="InterPro" id="IPR013783">
    <property type="entry name" value="Ig-like_fold"/>
</dbReference>
<accession>A0A7K3WWL1</accession>
<dbReference type="AlphaFoldDB" id="A0A7K3WWL1"/>
<comment type="caution">
    <text evidence="2">The sequence shown here is derived from an EMBL/GenBank/DDBJ whole genome shotgun (WGS) entry which is preliminary data.</text>
</comment>
<dbReference type="InterPro" id="IPR035986">
    <property type="entry name" value="PKD_dom_sf"/>
</dbReference>
<feature type="non-terminal residue" evidence="2">
    <location>
        <position position="206"/>
    </location>
</feature>
<name>A0A7K3WWL1_9FLAO</name>
<gene>
    <name evidence="2" type="ORF">G3O08_20820</name>
</gene>
<dbReference type="SUPFAM" id="SSF49299">
    <property type="entry name" value="PKD domain"/>
    <property type="match status" value="1"/>
</dbReference>
<dbReference type="PROSITE" id="PS50093">
    <property type="entry name" value="PKD"/>
    <property type="match status" value="1"/>
</dbReference>
<sequence>ICAGESMGFNVSPTPTGYESLTWEFGDGLDSNDPNTTYSYPNNDNIAQYNPVLTIVNPNGCFATAVIQASPVEVIPAPVALLSPAGTLLDCGPFSATLSATVSTGFGSTTNYTWSGPTMSPPAPNCASCDTWNINMYGTYQVVVENSNGCQGFSNEVDVFQNCGSGCQGPTLVASNSSFIDCATGQANIQYNPYNYNILSETWIFP</sequence>
<organism evidence="2 3">
    <name type="scientific">Cryomorpha ignava</name>
    <dbReference type="NCBI Taxonomy" id="101383"/>
    <lineage>
        <taxon>Bacteria</taxon>
        <taxon>Pseudomonadati</taxon>
        <taxon>Bacteroidota</taxon>
        <taxon>Flavobacteriia</taxon>
        <taxon>Flavobacteriales</taxon>
        <taxon>Cryomorphaceae</taxon>
        <taxon>Cryomorpha</taxon>
    </lineage>
</organism>
<protein>
    <recommendedName>
        <fullName evidence="1">PKD domain-containing protein</fullName>
    </recommendedName>
</protein>
<feature type="non-terminal residue" evidence="2">
    <location>
        <position position="1"/>
    </location>
</feature>
<reference evidence="2 3" key="1">
    <citation type="submission" date="2020-02" db="EMBL/GenBank/DDBJ databases">
        <title>Out from the shadows clarifying the taxonomy of the family Cryomorphaceae and related taxa by utilizing the GTDB taxonomic framework.</title>
        <authorList>
            <person name="Bowman J.P."/>
        </authorList>
    </citation>
    <scope>NUCLEOTIDE SEQUENCE [LARGE SCALE GENOMIC DNA]</scope>
    <source>
        <strain evidence="2 3">QSSC 1-22</strain>
    </source>
</reference>
<evidence type="ECO:0000313" key="3">
    <source>
        <dbReference type="Proteomes" id="UP000486602"/>
    </source>
</evidence>
<dbReference type="RefSeq" id="WP_163287367.1">
    <property type="nucleotide sequence ID" value="NZ_JAAGVY010000148.1"/>
</dbReference>
<dbReference type="Proteomes" id="UP000486602">
    <property type="component" value="Unassembled WGS sequence"/>
</dbReference>
<evidence type="ECO:0000313" key="2">
    <source>
        <dbReference type="EMBL" id="NEN25938.1"/>
    </source>
</evidence>
<feature type="domain" description="PKD" evidence="1">
    <location>
        <begin position="1"/>
        <end position="40"/>
    </location>
</feature>
<evidence type="ECO:0000259" key="1">
    <source>
        <dbReference type="PROSITE" id="PS50093"/>
    </source>
</evidence>
<keyword evidence="3" id="KW-1185">Reference proteome</keyword>
<proteinExistence type="predicted"/>